<organism evidence="5 6">
    <name type="scientific">Methyloceanibacter caenitepidi</name>
    <dbReference type="NCBI Taxonomy" id="1384459"/>
    <lineage>
        <taxon>Bacteria</taxon>
        <taxon>Pseudomonadati</taxon>
        <taxon>Pseudomonadota</taxon>
        <taxon>Alphaproteobacteria</taxon>
        <taxon>Hyphomicrobiales</taxon>
        <taxon>Hyphomicrobiaceae</taxon>
        <taxon>Methyloceanibacter</taxon>
    </lineage>
</organism>
<evidence type="ECO:0000256" key="3">
    <source>
        <dbReference type="ARBA" id="ARBA00023163"/>
    </source>
</evidence>
<dbReference type="Gene3D" id="1.10.10.60">
    <property type="entry name" value="Homeodomain-like"/>
    <property type="match status" value="2"/>
</dbReference>
<dbReference type="InterPro" id="IPR009057">
    <property type="entry name" value="Homeodomain-like_sf"/>
</dbReference>
<dbReference type="Pfam" id="PF12833">
    <property type="entry name" value="HTH_18"/>
    <property type="match status" value="1"/>
</dbReference>
<name>A0A0A8K103_9HYPH</name>
<dbReference type="InterPro" id="IPR018062">
    <property type="entry name" value="HTH_AraC-typ_CS"/>
</dbReference>
<dbReference type="GO" id="GO:0043565">
    <property type="term" value="F:sequence-specific DNA binding"/>
    <property type="evidence" value="ECO:0007669"/>
    <property type="project" value="InterPro"/>
</dbReference>
<sequence length="258" mass="28819">MGSEPVEFKFRAPAHLLILFEQGVRHEGETVVDGTRSLLHDVTRKFVFVPAGHAYRDTYSPRSGMRIVFFYLDRTTVPSRRPEDAVDCLNARLFFDDATLLSTAMKLSTLIESDLVEEDGSYLAALGQALAHELVGHRRRPSLRTTAFKGGLAAWQQRIVASHIEENLGEPVTLAELADLVGLSPYHFCRAFKQSFGLPPHRYHTSRRIEYAKTLLADPELSVTEIGLRVGFCETSSFTTAFRKSTGLTPTAYVRSLS</sequence>
<reference evidence="5 6" key="1">
    <citation type="submission" date="2014-09" db="EMBL/GenBank/DDBJ databases">
        <title>Genome sequencing of Methyloceanibacter caenitepidi Gela4.</title>
        <authorList>
            <person name="Takeuchi M."/>
            <person name="Susumu S."/>
            <person name="Kamagata Y."/>
            <person name="Oshima K."/>
            <person name="Hattori M."/>
            <person name="Iwasaki W."/>
        </authorList>
    </citation>
    <scope>NUCLEOTIDE SEQUENCE [LARGE SCALE GENOMIC DNA]</scope>
    <source>
        <strain evidence="5 6">Gela4</strain>
    </source>
</reference>
<keyword evidence="1" id="KW-0805">Transcription regulation</keyword>
<evidence type="ECO:0000256" key="2">
    <source>
        <dbReference type="ARBA" id="ARBA00023125"/>
    </source>
</evidence>
<evidence type="ECO:0000259" key="4">
    <source>
        <dbReference type="PROSITE" id="PS01124"/>
    </source>
</evidence>
<gene>
    <name evidence="5" type="ORF">GL4_1195</name>
</gene>
<dbReference type="SUPFAM" id="SSF46689">
    <property type="entry name" value="Homeodomain-like"/>
    <property type="match status" value="2"/>
</dbReference>
<accession>A0A0A8K103</accession>
<dbReference type="PROSITE" id="PS01124">
    <property type="entry name" value="HTH_ARAC_FAMILY_2"/>
    <property type="match status" value="1"/>
</dbReference>
<dbReference type="SMART" id="SM00342">
    <property type="entry name" value="HTH_ARAC"/>
    <property type="match status" value="1"/>
</dbReference>
<dbReference type="PRINTS" id="PR00032">
    <property type="entry name" value="HTHARAC"/>
</dbReference>
<keyword evidence="3" id="KW-0804">Transcription</keyword>
<dbReference type="InterPro" id="IPR018060">
    <property type="entry name" value="HTH_AraC"/>
</dbReference>
<evidence type="ECO:0000313" key="5">
    <source>
        <dbReference type="EMBL" id="BAQ16653.1"/>
    </source>
</evidence>
<dbReference type="InterPro" id="IPR020449">
    <property type="entry name" value="Tscrpt_reg_AraC-type_HTH"/>
</dbReference>
<evidence type="ECO:0000256" key="1">
    <source>
        <dbReference type="ARBA" id="ARBA00023015"/>
    </source>
</evidence>
<dbReference type="PANTHER" id="PTHR46796">
    <property type="entry name" value="HTH-TYPE TRANSCRIPTIONAL ACTIVATOR RHAS-RELATED"/>
    <property type="match status" value="1"/>
</dbReference>
<dbReference type="PROSITE" id="PS00041">
    <property type="entry name" value="HTH_ARAC_FAMILY_1"/>
    <property type="match status" value="1"/>
</dbReference>
<dbReference type="STRING" id="1384459.GL4_1195"/>
<dbReference type="Proteomes" id="UP000031643">
    <property type="component" value="Chromosome"/>
</dbReference>
<dbReference type="PANTHER" id="PTHR46796:SF6">
    <property type="entry name" value="ARAC SUBFAMILY"/>
    <property type="match status" value="1"/>
</dbReference>
<proteinExistence type="predicted"/>
<dbReference type="HOGENOM" id="CLU_000445_88_4_5"/>
<feature type="domain" description="HTH araC/xylS-type" evidence="4">
    <location>
        <begin position="158"/>
        <end position="256"/>
    </location>
</feature>
<protein>
    <submittedName>
        <fullName evidence="5">Transcriptional regulator, AraC family</fullName>
    </submittedName>
</protein>
<dbReference type="InterPro" id="IPR050204">
    <property type="entry name" value="AraC_XylS_family_regulators"/>
</dbReference>
<evidence type="ECO:0000313" key="6">
    <source>
        <dbReference type="Proteomes" id="UP000031643"/>
    </source>
</evidence>
<dbReference type="AlphaFoldDB" id="A0A0A8K103"/>
<dbReference type="GO" id="GO:0003700">
    <property type="term" value="F:DNA-binding transcription factor activity"/>
    <property type="evidence" value="ECO:0007669"/>
    <property type="project" value="InterPro"/>
</dbReference>
<dbReference type="EMBL" id="AP014648">
    <property type="protein sequence ID" value="BAQ16653.1"/>
    <property type="molecule type" value="Genomic_DNA"/>
</dbReference>
<keyword evidence="6" id="KW-1185">Reference proteome</keyword>
<dbReference type="KEGG" id="mcg:GL4_1195"/>
<keyword evidence="2" id="KW-0238">DNA-binding</keyword>